<dbReference type="PANTHER" id="PTHR30269:SF37">
    <property type="entry name" value="MEMBRANE TRANSPORTER PROTEIN"/>
    <property type="match status" value="1"/>
</dbReference>
<comment type="subcellular location">
    <subcellularLocation>
        <location evidence="1 8">Cell membrane</location>
        <topology evidence="1 8">Multi-pass membrane protein</topology>
    </subcellularLocation>
</comment>
<evidence type="ECO:0000256" key="1">
    <source>
        <dbReference type="ARBA" id="ARBA00004651"/>
    </source>
</evidence>
<evidence type="ECO:0000256" key="3">
    <source>
        <dbReference type="ARBA" id="ARBA00022448"/>
    </source>
</evidence>
<organism evidence="9 10">
    <name type="scientific">Herminiimonas arsenicoxydans</name>
    <dbReference type="NCBI Taxonomy" id="204773"/>
    <lineage>
        <taxon>Bacteria</taxon>
        <taxon>Pseudomonadati</taxon>
        <taxon>Pseudomonadota</taxon>
        <taxon>Betaproteobacteria</taxon>
        <taxon>Burkholderiales</taxon>
        <taxon>Oxalobacteraceae</taxon>
        <taxon>Herminiimonas</taxon>
    </lineage>
</organism>
<feature type="transmembrane region" description="Helical" evidence="8">
    <location>
        <begin position="43"/>
        <end position="62"/>
    </location>
</feature>
<evidence type="ECO:0000256" key="7">
    <source>
        <dbReference type="ARBA" id="ARBA00023136"/>
    </source>
</evidence>
<sequence length="245" mass="26161">MTSQFGVVLFGAMLAAIVSGSSGFAFGLIASAVWLHVLAPSQVVPLVVACSLLVNLVMVWQLRRVIKLNLLWPFLLGAMVGVPIGVAALHSLDAKMVRQGVGALLITYSTYMFLQPKMPVIRLTGLSGKIADGAVGMLGGFMGGATSLNGVFPTLWCGLRGWTKSEQRGVFQPYILIVHAVTLAWMGGAGELNRQTGIDILLCVPALLIGSWLGLRLFHHVSEKGFRKLMLGLFFLSGLALVVSR</sequence>
<evidence type="ECO:0000313" key="10">
    <source>
        <dbReference type="Proteomes" id="UP000006697"/>
    </source>
</evidence>
<keyword evidence="7 8" id="KW-0472">Membrane</keyword>
<keyword evidence="6 8" id="KW-1133">Transmembrane helix</keyword>
<dbReference type="GO" id="GO:0005886">
    <property type="term" value="C:plasma membrane"/>
    <property type="evidence" value="ECO:0007669"/>
    <property type="project" value="UniProtKB-SubCell"/>
</dbReference>
<dbReference type="Proteomes" id="UP000006697">
    <property type="component" value="Chromosome"/>
</dbReference>
<dbReference type="EMBL" id="CU207211">
    <property type="protein sequence ID" value="CAL63431.1"/>
    <property type="molecule type" value="Genomic_DNA"/>
</dbReference>
<dbReference type="HOGENOM" id="CLU_054750_5_6_4"/>
<proteinExistence type="inferred from homology"/>
<dbReference type="KEGG" id="har:HEAR3325"/>
<dbReference type="AlphaFoldDB" id="A4GA94"/>
<evidence type="ECO:0000313" key="9">
    <source>
        <dbReference type="EMBL" id="CAL63431.1"/>
    </source>
</evidence>
<evidence type="ECO:0000256" key="6">
    <source>
        <dbReference type="ARBA" id="ARBA00022989"/>
    </source>
</evidence>
<keyword evidence="5 8" id="KW-0812">Transmembrane</keyword>
<keyword evidence="3" id="KW-0813">Transport</keyword>
<feature type="transmembrane region" description="Helical" evidence="8">
    <location>
        <begin position="7"/>
        <end position="37"/>
    </location>
</feature>
<accession>A4GA94</accession>
<dbReference type="PANTHER" id="PTHR30269">
    <property type="entry name" value="TRANSMEMBRANE PROTEIN YFCA"/>
    <property type="match status" value="1"/>
</dbReference>
<evidence type="ECO:0000256" key="8">
    <source>
        <dbReference type="RuleBase" id="RU363041"/>
    </source>
</evidence>
<feature type="transmembrane region" description="Helical" evidence="8">
    <location>
        <begin position="69"/>
        <end position="90"/>
    </location>
</feature>
<dbReference type="eggNOG" id="COG0730">
    <property type="taxonomic scope" value="Bacteria"/>
</dbReference>
<evidence type="ECO:0000256" key="2">
    <source>
        <dbReference type="ARBA" id="ARBA00009142"/>
    </source>
</evidence>
<protein>
    <recommendedName>
        <fullName evidence="8">Probable membrane transporter protein</fullName>
    </recommendedName>
</protein>
<gene>
    <name evidence="9" type="ordered locus">HEAR3325</name>
</gene>
<name>A4GA94_HERAR</name>
<reference evidence="9 10" key="1">
    <citation type="journal article" date="2007" name="PLoS Genet.">
        <title>A tale of two oxidation states: bacterial colonization of arsenic-rich environments.</title>
        <authorList>
            <person name="Muller D."/>
            <person name="Medigue C."/>
            <person name="Koechler S."/>
            <person name="Barbe V."/>
            <person name="Barakat M."/>
            <person name="Talla E."/>
            <person name="Bonnefoy V."/>
            <person name="Krin E."/>
            <person name="Arsene-Ploetze F."/>
            <person name="Carapito C."/>
            <person name="Chandler M."/>
            <person name="Cournoyer B."/>
            <person name="Cruveiller S."/>
            <person name="Dossat C."/>
            <person name="Duval S."/>
            <person name="Heymann M."/>
            <person name="Leize E."/>
            <person name="Lieutaud A."/>
            <person name="Lievremont D."/>
            <person name="Makita Y."/>
            <person name="Mangenot S."/>
            <person name="Nitschke W."/>
            <person name="Ortet P."/>
            <person name="Perdrial N."/>
            <person name="Schoepp B."/>
            <person name="Siguier N."/>
            <person name="Simeonova D.D."/>
            <person name="Rouy Z."/>
            <person name="Segurens B."/>
            <person name="Turlin E."/>
            <person name="Vallenet D."/>
            <person name="Van Dorsselaer A."/>
            <person name="Weiss S."/>
            <person name="Weissenbach J."/>
            <person name="Lett M.C."/>
            <person name="Danchin A."/>
            <person name="Bertin P.N."/>
        </authorList>
    </citation>
    <scope>NUCLEOTIDE SEQUENCE [LARGE SCALE GENOMIC DNA]</scope>
    <source>
        <strain evidence="10">ULPAs1</strain>
    </source>
</reference>
<keyword evidence="4 8" id="KW-1003">Cell membrane</keyword>
<dbReference type="Pfam" id="PF01925">
    <property type="entry name" value="TauE"/>
    <property type="match status" value="1"/>
</dbReference>
<dbReference type="InterPro" id="IPR002781">
    <property type="entry name" value="TM_pro_TauE-like"/>
</dbReference>
<evidence type="ECO:0000256" key="4">
    <source>
        <dbReference type="ARBA" id="ARBA00022475"/>
    </source>
</evidence>
<dbReference type="InterPro" id="IPR052017">
    <property type="entry name" value="TSUP"/>
</dbReference>
<feature type="transmembrane region" description="Helical" evidence="8">
    <location>
        <begin position="200"/>
        <end position="219"/>
    </location>
</feature>
<evidence type="ECO:0000256" key="5">
    <source>
        <dbReference type="ARBA" id="ARBA00022692"/>
    </source>
</evidence>
<dbReference type="OrthoDB" id="8717848at2"/>
<feature type="transmembrane region" description="Helical" evidence="8">
    <location>
        <begin position="135"/>
        <end position="156"/>
    </location>
</feature>
<comment type="similarity">
    <text evidence="2 8">Belongs to the 4-toluene sulfonate uptake permease (TSUP) (TC 2.A.102) family.</text>
</comment>
<dbReference type="STRING" id="204773.HEAR3325"/>
<feature type="transmembrane region" description="Helical" evidence="8">
    <location>
        <begin position="225"/>
        <end position="243"/>
    </location>
</feature>
<keyword evidence="10" id="KW-1185">Reference proteome</keyword>
<feature type="transmembrane region" description="Helical" evidence="8">
    <location>
        <begin position="171"/>
        <end position="188"/>
    </location>
</feature>